<dbReference type="Pfam" id="PF14821">
    <property type="entry name" value="Thr_synth_N"/>
    <property type="match status" value="1"/>
</dbReference>
<dbReference type="NCBIfam" id="TIGR00260">
    <property type="entry name" value="thrC"/>
    <property type="match status" value="1"/>
</dbReference>
<sequence>MKYVSTRGAAPAVDFEGALLAGLAPDGGLYMPEGWPVFSVQEARAIGSLPYAEAAAEILSHFAGESFDKADIAKMTAEAYATFADKDVAPVVPLGGEDYMLELFHGPTLAFKDFAMQILGRLYDAALERRDERRTIIVATSGDTGSAAIEALKSCLRVNVAVLFPEGRVSAVQQRMMTSVIAPNVMNVAVKGSFDDCQAIVKTLFADEAFSRGVRLSGVNSINWARLAAQTVYYFTAWARLAESGEAVNFVVPTGNFGDVFAGYAAKRMGLPIVKLGVAANANDILHRAIAQGDYTPGAVKPTASPSMDIQVASNFERLLFEAKHRDAKALRAAMEDFAKARAMKLDEETLAAIRDDFVSDAVSMEETLAEIKRHYEETGALIDPHTAVGRAAARRLRQMGALEGKIVTLSTAHPAKFPEAVKEATGQTPALPAAYADLFERPEKMEHAPAEPDAVKALMRSAFGT</sequence>
<evidence type="ECO:0000256" key="1">
    <source>
        <dbReference type="ARBA" id="ARBA00001933"/>
    </source>
</evidence>
<evidence type="ECO:0000313" key="16">
    <source>
        <dbReference type="Proteomes" id="UP000239504"/>
    </source>
</evidence>
<keyword evidence="9" id="KW-0456">Lyase</keyword>
<evidence type="ECO:0000256" key="6">
    <source>
        <dbReference type="ARBA" id="ARBA00022605"/>
    </source>
</evidence>
<keyword evidence="16" id="KW-1185">Reference proteome</keyword>
<evidence type="ECO:0000256" key="4">
    <source>
        <dbReference type="ARBA" id="ARBA00013028"/>
    </source>
</evidence>
<dbReference type="InterPro" id="IPR004450">
    <property type="entry name" value="Thr_synthase-like"/>
</dbReference>
<dbReference type="GO" id="GO:0030170">
    <property type="term" value="F:pyridoxal phosphate binding"/>
    <property type="evidence" value="ECO:0007669"/>
    <property type="project" value="InterPro"/>
</dbReference>
<organism evidence="15 16">
    <name type="scientific">Hyphococcus luteus</name>
    <dbReference type="NCBI Taxonomy" id="2058213"/>
    <lineage>
        <taxon>Bacteria</taxon>
        <taxon>Pseudomonadati</taxon>
        <taxon>Pseudomonadota</taxon>
        <taxon>Alphaproteobacteria</taxon>
        <taxon>Parvularculales</taxon>
        <taxon>Parvularculaceae</taxon>
        <taxon>Hyphococcus</taxon>
    </lineage>
</organism>
<dbReference type="InterPro" id="IPR036052">
    <property type="entry name" value="TrpB-like_PALP_sf"/>
</dbReference>
<keyword evidence="8 12" id="KW-0663">Pyridoxal phosphate</keyword>
<evidence type="ECO:0000256" key="3">
    <source>
        <dbReference type="ARBA" id="ARBA00005517"/>
    </source>
</evidence>
<dbReference type="InterPro" id="IPR051166">
    <property type="entry name" value="Threonine_Synthase"/>
</dbReference>
<feature type="domain" description="Threonine synthase N-terminal" evidence="14">
    <location>
        <begin position="2"/>
        <end position="80"/>
    </location>
</feature>
<comment type="pathway">
    <text evidence="2">Amino-acid biosynthesis; L-threonine biosynthesis; L-threonine from L-aspartate: step 5/5.</text>
</comment>
<evidence type="ECO:0000313" key="15">
    <source>
        <dbReference type="EMBL" id="PQA87535.1"/>
    </source>
</evidence>
<dbReference type="AlphaFoldDB" id="A0A2S7K4U9"/>
<dbReference type="UniPathway" id="UPA00050">
    <property type="reaction ID" value="UER00065"/>
</dbReference>
<evidence type="ECO:0000256" key="11">
    <source>
        <dbReference type="NCBIfam" id="TIGR00260"/>
    </source>
</evidence>
<evidence type="ECO:0000256" key="7">
    <source>
        <dbReference type="ARBA" id="ARBA00022697"/>
    </source>
</evidence>
<dbReference type="RefSeq" id="WP_104830352.1">
    <property type="nucleotide sequence ID" value="NZ_PJCH01000007.1"/>
</dbReference>
<dbReference type="GO" id="GO:0009088">
    <property type="term" value="P:threonine biosynthetic process"/>
    <property type="evidence" value="ECO:0007669"/>
    <property type="project" value="UniProtKB-UniRule"/>
</dbReference>
<dbReference type="Gene3D" id="3.90.1380.10">
    <property type="entry name" value="Threonine synthase, N-terminal domain"/>
    <property type="match status" value="1"/>
</dbReference>
<keyword evidence="6" id="KW-0028">Amino-acid biosynthesis</keyword>
<dbReference type="InterPro" id="IPR001926">
    <property type="entry name" value="TrpB-like_PALP"/>
</dbReference>
<dbReference type="InterPro" id="IPR000634">
    <property type="entry name" value="Ser/Thr_deHydtase_PyrdxlP-BS"/>
</dbReference>
<dbReference type="Pfam" id="PF24857">
    <property type="entry name" value="THR4_C"/>
    <property type="match status" value="1"/>
</dbReference>
<dbReference type="SUPFAM" id="SSF53686">
    <property type="entry name" value="Tryptophan synthase beta subunit-like PLP-dependent enzymes"/>
    <property type="match status" value="1"/>
</dbReference>
<dbReference type="Pfam" id="PF00291">
    <property type="entry name" value="PALP"/>
    <property type="match status" value="1"/>
</dbReference>
<dbReference type="OrthoDB" id="9763107at2"/>
<evidence type="ECO:0000256" key="9">
    <source>
        <dbReference type="ARBA" id="ARBA00023239"/>
    </source>
</evidence>
<dbReference type="Gene3D" id="3.40.50.1100">
    <property type="match status" value="2"/>
</dbReference>
<evidence type="ECO:0000256" key="10">
    <source>
        <dbReference type="ARBA" id="ARBA00049144"/>
    </source>
</evidence>
<dbReference type="PANTHER" id="PTHR42690">
    <property type="entry name" value="THREONINE SYNTHASE FAMILY MEMBER"/>
    <property type="match status" value="1"/>
</dbReference>
<comment type="cofactor">
    <cofactor evidence="1 12">
        <name>pyridoxal 5'-phosphate</name>
        <dbReference type="ChEBI" id="CHEBI:597326"/>
    </cofactor>
</comment>
<dbReference type="EC" id="4.2.3.1" evidence="4 11"/>
<proteinExistence type="inferred from homology"/>
<dbReference type="Proteomes" id="UP000239504">
    <property type="component" value="Unassembled WGS sequence"/>
</dbReference>
<dbReference type="PROSITE" id="PS00165">
    <property type="entry name" value="DEHYDRATASE_SER_THR"/>
    <property type="match status" value="1"/>
</dbReference>
<dbReference type="InterPro" id="IPR029144">
    <property type="entry name" value="Thr_synth_N"/>
</dbReference>
<accession>A0A2S7K4U9</accession>
<comment type="similarity">
    <text evidence="3">Belongs to the threonine synthase family.</text>
</comment>
<dbReference type="InterPro" id="IPR037158">
    <property type="entry name" value="Thr_synth_N_sf"/>
</dbReference>
<dbReference type="GO" id="GO:0004795">
    <property type="term" value="F:threonine synthase activity"/>
    <property type="evidence" value="ECO:0007669"/>
    <property type="project" value="UniProtKB-UniRule"/>
</dbReference>
<evidence type="ECO:0000256" key="5">
    <source>
        <dbReference type="ARBA" id="ARBA00018679"/>
    </source>
</evidence>
<comment type="caution">
    <text evidence="15">The sequence shown here is derived from an EMBL/GenBank/DDBJ whole genome shotgun (WGS) entry which is preliminary data.</text>
</comment>
<dbReference type="PANTHER" id="PTHR42690:SF1">
    <property type="entry name" value="THREONINE SYNTHASE-LIKE 2"/>
    <property type="match status" value="1"/>
</dbReference>
<protein>
    <recommendedName>
        <fullName evidence="5 11">Threonine synthase</fullName>
        <ecNumber evidence="4 11">4.2.3.1</ecNumber>
    </recommendedName>
</protein>
<evidence type="ECO:0000259" key="14">
    <source>
        <dbReference type="Pfam" id="PF14821"/>
    </source>
</evidence>
<reference evidence="15 16" key="1">
    <citation type="submission" date="2017-12" db="EMBL/GenBank/DDBJ databases">
        <authorList>
            <person name="Hurst M.R.H."/>
        </authorList>
    </citation>
    <scope>NUCLEOTIDE SEQUENCE [LARGE SCALE GENOMIC DNA]</scope>
    <source>
        <strain evidence="15 16">SY-3-19</strain>
    </source>
</reference>
<feature type="domain" description="Tryptophan synthase beta chain-like PALP" evidence="13">
    <location>
        <begin position="101"/>
        <end position="331"/>
    </location>
</feature>
<evidence type="ECO:0000256" key="2">
    <source>
        <dbReference type="ARBA" id="ARBA00004979"/>
    </source>
</evidence>
<evidence type="ECO:0000259" key="13">
    <source>
        <dbReference type="Pfam" id="PF00291"/>
    </source>
</evidence>
<dbReference type="CDD" id="cd01560">
    <property type="entry name" value="Thr-synth_2"/>
    <property type="match status" value="1"/>
</dbReference>
<dbReference type="EMBL" id="PJCH01000007">
    <property type="protein sequence ID" value="PQA87535.1"/>
    <property type="molecule type" value="Genomic_DNA"/>
</dbReference>
<feature type="modified residue" description="N6-(pyridoxal phosphate)lysine" evidence="12">
    <location>
        <position position="112"/>
    </location>
</feature>
<keyword evidence="7" id="KW-0791">Threonine biosynthesis</keyword>
<name>A0A2S7K4U9_9PROT</name>
<comment type="catalytic activity">
    <reaction evidence="10">
        <text>O-phospho-L-homoserine + H2O = L-threonine + phosphate</text>
        <dbReference type="Rhea" id="RHEA:10840"/>
        <dbReference type="ChEBI" id="CHEBI:15377"/>
        <dbReference type="ChEBI" id="CHEBI:43474"/>
        <dbReference type="ChEBI" id="CHEBI:57590"/>
        <dbReference type="ChEBI" id="CHEBI:57926"/>
        <dbReference type="EC" id="4.2.3.1"/>
    </reaction>
</comment>
<gene>
    <name evidence="15" type="ORF">CW354_12100</name>
</gene>
<evidence type="ECO:0000256" key="8">
    <source>
        <dbReference type="ARBA" id="ARBA00022898"/>
    </source>
</evidence>
<evidence type="ECO:0000256" key="12">
    <source>
        <dbReference type="PIRSR" id="PIRSR604450-51"/>
    </source>
</evidence>